<evidence type="ECO:0000313" key="3">
    <source>
        <dbReference type="Proteomes" id="UP000606776"/>
    </source>
</evidence>
<sequence length="506" mass="57368">MRKIFVGLSLSLTLGFTPSFALALEYKSQLDLSQSVDSVAGENIFYTKAMQLVQQQIYLIARLEQALSSSDPNRMRSVRGQLTVYTHSVETFLKRQYPSPKTLCTAKGELSQQSDLTVQLTDSQLQIYCSLYAANQELLKLSPVTDRLLSRRGELGLVRKLPLVSGERKSDPVISIAPVQRPDLSKPATPFIRKEPNLTSSPLPVVGSPAKTAIANYKPPIQPAIAPPEEAISTLRTANQILQAAQKRFPDNIKFINPQEDAATLDRFAYDIDSQEKQIYAQFLQLPNTGIFRVLPDSAYRRRPNTLQNRLQPSVIERYPFPSVGEGKGDFTPSLALKMIDDNFQLFPQGIDYGFIVNIGDVPLEKLDGRLQTLDLSTRDFFLNYQPPRELKALQVDRRRFITGKNQNWQQSQIYLSGAKAEVNKTYLVRSLQFQLPEIISERQPVRRQNSRIRQQLTEVPSSDTIIAFRAVRRRPDGSYTILWRVLNQLPAPQINDLEKYVIGDW</sequence>
<organism evidence="2 3">
    <name type="scientific">Sphaerospermopsis aphanizomenoides LEGE 00250</name>
    <dbReference type="NCBI Taxonomy" id="2777972"/>
    <lineage>
        <taxon>Bacteria</taxon>
        <taxon>Bacillati</taxon>
        <taxon>Cyanobacteriota</taxon>
        <taxon>Cyanophyceae</taxon>
        <taxon>Nostocales</taxon>
        <taxon>Aphanizomenonaceae</taxon>
        <taxon>Sphaerospermopsis</taxon>
        <taxon>Sphaerospermopsis aphanizomenoides</taxon>
    </lineage>
</organism>
<comment type="caution">
    <text evidence="2">The sequence shown here is derived from an EMBL/GenBank/DDBJ whole genome shotgun (WGS) entry which is preliminary data.</text>
</comment>
<accession>A0ABR9V8N2</accession>
<keyword evidence="3" id="KW-1185">Reference proteome</keyword>
<dbReference type="RefSeq" id="WP_193941511.1">
    <property type="nucleotide sequence ID" value="NZ_JADEWB010000005.1"/>
</dbReference>
<evidence type="ECO:0000256" key="1">
    <source>
        <dbReference type="SAM" id="SignalP"/>
    </source>
</evidence>
<feature type="chain" id="PRO_5045837346" evidence="1">
    <location>
        <begin position="24"/>
        <end position="506"/>
    </location>
</feature>
<protein>
    <submittedName>
        <fullName evidence="2">Uncharacterized protein</fullName>
    </submittedName>
</protein>
<gene>
    <name evidence="2" type="ORF">IQ227_02000</name>
</gene>
<proteinExistence type="predicted"/>
<feature type="signal peptide" evidence="1">
    <location>
        <begin position="1"/>
        <end position="23"/>
    </location>
</feature>
<dbReference type="EMBL" id="JADEWB010000005">
    <property type="protein sequence ID" value="MBE9234843.1"/>
    <property type="molecule type" value="Genomic_DNA"/>
</dbReference>
<keyword evidence="1" id="KW-0732">Signal</keyword>
<dbReference type="Proteomes" id="UP000606776">
    <property type="component" value="Unassembled WGS sequence"/>
</dbReference>
<evidence type="ECO:0000313" key="2">
    <source>
        <dbReference type="EMBL" id="MBE9234843.1"/>
    </source>
</evidence>
<reference evidence="2 3" key="1">
    <citation type="submission" date="2020-10" db="EMBL/GenBank/DDBJ databases">
        <authorList>
            <person name="Castelo-Branco R."/>
            <person name="Eusebio N."/>
            <person name="Adriana R."/>
            <person name="Vieira A."/>
            <person name="Brugerolle De Fraissinette N."/>
            <person name="Rezende De Castro R."/>
            <person name="Schneider M.P."/>
            <person name="Vasconcelos V."/>
            <person name="Leao P.N."/>
        </authorList>
    </citation>
    <scope>NUCLEOTIDE SEQUENCE [LARGE SCALE GENOMIC DNA]</scope>
    <source>
        <strain evidence="2 3">LEGE 00250</strain>
    </source>
</reference>
<name>A0ABR9V8N2_9CYAN</name>